<evidence type="ECO:0000256" key="11">
    <source>
        <dbReference type="ARBA" id="ARBA00023012"/>
    </source>
</evidence>
<dbReference type="InterPro" id="IPR036890">
    <property type="entry name" value="HATPase_C_sf"/>
</dbReference>
<keyword evidence="5" id="KW-0808">Transferase</keyword>
<keyword evidence="11" id="KW-0902">Two-component regulatory system</keyword>
<dbReference type="PANTHER" id="PTHR45436:SF14">
    <property type="entry name" value="SENSOR PROTEIN QSEC"/>
    <property type="match status" value="1"/>
</dbReference>
<keyword evidence="12 13" id="KW-0472">Membrane</keyword>
<feature type="domain" description="Histidine kinase" evidence="14">
    <location>
        <begin position="190"/>
        <end position="401"/>
    </location>
</feature>
<dbReference type="SUPFAM" id="SSF47384">
    <property type="entry name" value="Homodimeric domain of signal transducing histidine kinase"/>
    <property type="match status" value="1"/>
</dbReference>
<evidence type="ECO:0000256" key="7">
    <source>
        <dbReference type="ARBA" id="ARBA00022741"/>
    </source>
</evidence>
<name>A0ABP3WUI5_9ALTE</name>
<keyword evidence="10 13" id="KW-1133">Transmembrane helix</keyword>
<dbReference type="EC" id="2.7.13.3" evidence="3"/>
<evidence type="ECO:0000256" key="5">
    <source>
        <dbReference type="ARBA" id="ARBA00022679"/>
    </source>
</evidence>
<keyword evidence="6 13" id="KW-0812">Transmembrane</keyword>
<evidence type="ECO:0000259" key="14">
    <source>
        <dbReference type="PROSITE" id="PS50109"/>
    </source>
</evidence>
<feature type="domain" description="HAMP" evidence="15">
    <location>
        <begin position="130"/>
        <end position="182"/>
    </location>
</feature>
<dbReference type="Proteomes" id="UP001500359">
    <property type="component" value="Unassembled WGS sequence"/>
</dbReference>
<keyword evidence="8" id="KW-0418">Kinase</keyword>
<dbReference type="CDD" id="cd00082">
    <property type="entry name" value="HisKA"/>
    <property type="match status" value="1"/>
</dbReference>
<evidence type="ECO:0000256" key="4">
    <source>
        <dbReference type="ARBA" id="ARBA00022553"/>
    </source>
</evidence>
<evidence type="ECO:0000256" key="2">
    <source>
        <dbReference type="ARBA" id="ARBA00004141"/>
    </source>
</evidence>
<evidence type="ECO:0000256" key="12">
    <source>
        <dbReference type="ARBA" id="ARBA00023136"/>
    </source>
</evidence>
<dbReference type="Gene3D" id="3.30.565.10">
    <property type="entry name" value="Histidine kinase-like ATPase, C-terminal domain"/>
    <property type="match status" value="1"/>
</dbReference>
<dbReference type="Pfam" id="PF00512">
    <property type="entry name" value="HisKA"/>
    <property type="match status" value="1"/>
</dbReference>
<evidence type="ECO:0000256" key="9">
    <source>
        <dbReference type="ARBA" id="ARBA00022840"/>
    </source>
</evidence>
<sequence length="401" mass="45179">MQMSSRLFDAELRTVAQSMASMNNAQLNTIDASNADLAVQQWNAEKLILRTTNTPESAISPFKEGYSDQNFNAQRWRVYASQNNTADKWVFVAQPLNTRFELTEQMMIAAMTPLFFSIPFLAVAIFLLVTYGLAPLRELTKQLAGRKEHDFSTITLSRTPQELVPAVETLNRLLSRLQSAYEREKQFASHAAHELRTPLSVLKVNLHNLQQIADSSQEDIHQLQLDTDRMIHVVNQILLLSRTNPELVKEDFEYCDPYAIAQDVISDIYPKIDEKNQNIELNGCSFNFKANRFALYTLLQNVIANANKYAPLSGDLSVDISYEQNTLRIIVEDSGTGMPQADIVLATQRFFRGQQHTNSKIEGSGLGLSIVEQIVRMHSGNMTLSKSAMGGLRVEIELCSQ</sequence>
<evidence type="ECO:0000256" key="8">
    <source>
        <dbReference type="ARBA" id="ARBA00022777"/>
    </source>
</evidence>
<evidence type="ECO:0000313" key="16">
    <source>
        <dbReference type="EMBL" id="GAA0854807.1"/>
    </source>
</evidence>
<dbReference type="Gene3D" id="1.10.287.130">
    <property type="match status" value="1"/>
</dbReference>
<dbReference type="InterPro" id="IPR003594">
    <property type="entry name" value="HATPase_dom"/>
</dbReference>
<organism evidence="16 17">
    <name type="scientific">Aliiglaciecola litoralis</name>
    <dbReference type="NCBI Taxonomy" id="582857"/>
    <lineage>
        <taxon>Bacteria</taxon>
        <taxon>Pseudomonadati</taxon>
        <taxon>Pseudomonadota</taxon>
        <taxon>Gammaproteobacteria</taxon>
        <taxon>Alteromonadales</taxon>
        <taxon>Alteromonadaceae</taxon>
        <taxon>Aliiglaciecola</taxon>
    </lineage>
</organism>
<gene>
    <name evidence="16" type="ORF">GCM10009114_11950</name>
</gene>
<dbReference type="InterPro" id="IPR003661">
    <property type="entry name" value="HisK_dim/P_dom"/>
</dbReference>
<keyword evidence="7" id="KW-0547">Nucleotide-binding</keyword>
<accession>A0ABP3WUI5</accession>
<dbReference type="PRINTS" id="PR00344">
    <property type="entry name" value="BCTRLSENSOR"/>
</dbReference>
<dbReference type="InterPro" id="IPR005467">
    <property type="entry name" value="His_kinase_dom"/>
</dbReference>
<dbReference type="InterPro" id="IPR004358">
    <property type="entry name" value="Sig_transdc_His_kin-like_C"/>
</dbReference>
<dbReference type="SMART" id="SM00388">
    <property type="entry name" value="HisKA"/>
    <property type="match status" value="1"/>
</dbReference>
<dbReference type="InterPro" id="IPR003660">
    <property type="entry name" value="HAMP_dom"/>
</dbReference>
<evidence type="ECO:0000313" key="17">
    <source>
        <dbReference type="Proteomes" id="UP001500359"/>
    </source>
</evidence>
<evidence type="ECO:0000259" key="15">
    <source>
        <dbReference type="PROSITE" id="PS50885"/>
    </source>
</evidence>
<keyword evidence="17" id="KW-1185">Reference proteome</keyword>
<comment type="caution">
    <text evidence="16">The sequence shown here is derived from an EMBL/GenBank/DDBJ whole genome shotgun (WGS) entry which is preliminary data.</text>
</comment>
<dbReference type="SMART" id="SM00387">
    <property type="entry name" value="HATPase_c"/>
    <property type="match status" value="1"/>
</dbReference>
<evidence type="ECO:0000256" key="13">
    <source>
        <dbReference type="SAM" id="Phobius"/>
    </source>
</evidence>
<dbReference type="EMBL" id="BAAAFD010000002">
    <property type="protein sequence ID" value="GAA0854807.1"/>
    <property type="molecule type" value="Genomic_DNA"/>
</dbReference>
<protein>
    <recommendedName>
        <fullName evidence="3">histidine kinase</fullName>
        <ecNumber evidence="3">2.7.13.3</ecNumber>
    </recommendedName>
</protein>
<evidence type="ECO:0000256" key="3">
    <source>
        <dbReference type="ARBA" id="ARBA00012438"/>
    </source>
</evidence>
<dbReference type="PANTHER" id="PTHR45436">
    <property type="entry name" value="SENSOR HISTIDINE KINASE YKOH"/>
    <property type="match status" value="1"/>
</dbReference>
<keyword evidence="4" id="KW-0597">Phosphoprotein</keyword>
<dbReference type="SUPFAM" id="SSF55874">
    <property type="entry name" value="ATPase domain of HSP90 chaperone/DNA topoisomerase II/histidine kinase"/>
    <property type="match status" value="1"/>
</dbReference>
<dbReference type="PROSITE" id="PS50885">
    <property type="entry name" value="HAMP"/>
    <property type="match status" value="1"/>
</dbReference>
<dbReference type="Pfam" id="PF02518">
    <property type="entry name" value="HATPase_c"/>
    <property type="match status" value="1"/>
</dbReference>
<dbReference type="InterPro" id="IPR036097">
    <property type="entry name" value="HisK_dim/P_sf"/>
</dbReference>
<evidence type="ECO:0000256" key="10">
    <source>
        <dbReference type="ARBA" id="ARBA00022989"/>
    </source>
</evidence>
<feature type="transmembrane region" description="Helical" evidence="13">
    <location>
        <begin position="114"/>
        <end position="134"/>
    </location>
</feature>
<evidence type="ECO:0000256" key="1">
    <source>
        <dbReference type="ARBA" id="ARBA00000085"/>
    </source>
</evidence>
<comment type="subcellular location">
    <subcellularLocation>
        <location evidence="2">Membrane</location>
        <topology evidence="2">Multi-pass membrane protein</topology>
    </subcellularLocation>
</comment>
<comment type="catalytic activity">
    <reaction evidence="1">
        <text>ATP + protein L-histidine = ADP + protein N-phospho-L-histidine.</text>
        <dbReference type="EC" id="2.7.13.3"/>
    </reaction>
</comment>
<evidence type="ECO:0000256" key="6">
    <source>
        <dbReference type="ARBA" id="ARBA00022692"/>
    </source>
</evidence>
<proteinExistence type="predicted"/>
<keyword evidence="9" id="KW-0067">ATP-binding</keyword>
<dbReference type="InterPro" id="IPR050428">
    <property type="entry name" value="TCS_sensor_his_kinase"/>
</dbReference>
<dbReference type="PROSITE" id="PS50109">
    <property type="entry name" value="HIS_KIN"/>
    <property type="match status" value="1"/>
</dbReference>
<reference evidence="17" key="1">
    <citation type="journal article" date="2019" name="Int. J. Syst. Evol. Microbiol.">
        <title>The Global Catalogue of Microorganisms (GCM) 10K type strain sequencing project: providing services to taxonomists for standard genome sequencing and annotation.</title>
        <authorList>
            <consortium name="The Broad Institute Genomics Platform"/>
            <consortium name="The Broad Institute Genome Sequencing Center for Infectious Disease"/>
            <person name="Wu L."/>
            <person name="Ma J."/>
        </authorList>
    </citation>
    <scope>NUCLEOTIDE SEQUENCE [LARGE SCALE GENOMIC DNA]</scope>
    <source>
        <strain evidence="17">JCM 15896</strain>
    </source>
</reference>